<dbReference type="EMBL" id="AP023355">
    <property type="protein sequence ID" value="BCJ35397.1"/>
    <property type="molecule type" value="Genomic_DNA"/>
</dbReference>
<name>A0A7R7DPJ2_9ACTN</name>
<dbReference type="AlphaFoldDB" id="A0A7R7DPJ2"/>
<proteinExistence type="predicted"/>
<evidence type="ECO:0000256" key="1">
    <source>
        <dbReference type="ARBA" id="ARBA00023186"/>
    </source>
</evidence>
<dbReference type="RefSeq" id="WP_203961938.1">
    <property type="nucleotide sequence ID" value="NZ_AP023355.1"/>
</dbReference>
<keyword evidence="3" id="KW-0472">Membrane</keyword>
<dbReference type="InterPro" id="IPR000740">
    <property type="entry name" value="GrpE"/>
</dbReference>
<keyword evidence="5" id="KW-1185">Reference proteome</keyword>
<feature type="region of interest" description="Disordered" evidence="2">
    <location>
        <begin position="101"/>
        <end position="124"/>
    </location>
</feature>
<dbReference type="Pfam" id="PF01025">
    <property type="entry name" value="GrpE"/>
    <property type="match status" value="1"/>
</dbReference>
<dbReference type="Proteomes" id="UP000611640">
    <property type="component" value="Chromosome"/>
</dbReference>
<evidence type="ECO:0008006" key="6">
    <source>
        <dbReference type="Google" id="ProtNLM"/>
    </source>
</evidence>
<feature type="transmembrane region" description="Helical" evidence="3">
    <location>
        <begin position="7"/>
        <end position="28"/>
    </location>
</feature>
<dbReference type="GO" id="GO:0051087">
    <property type="term" value="F:protein-folding chaperone binding"/>
    <property type="evidence" value="ECO:0007669"/>
    <property type="project" value="InterPro"/>
</dbReference>
<feature type="transmembrane region" description="Helical" evidence="3">
    <location>
        <begin position="73"/>
        <end position="93"/>
    </location>
</feature>
<sequence length="221" mass="21987">MSSSNLRVVAAGVAAIVAVLTGIVGGWVGAKTGTCTLQVQTTPADGAAPGSSDGRGVISRSAGCESSFSVQTAAVGFVGAGLAGGVAVALLFAARRDNDKESTVTSAPPAAGADPGLAQRAEQAETERGSLIQTCVYVRDRATSKAIADVLGRSLQEVGVTTVAPVGARFDPAHHEAGGATPTTDSALAGTIAAVEVPGYVDRGVVLRAPVVTVYKEEGRQ</sequence>
<keyword evidence="1" id="KW-0143">Chaperone</keyword>
<dbReference type="GO" id="GO:0006457">
    <property type="term" value="P:protein folding"/>
    <property type="evidence" value="ECO:0007669"/>
    <property type="project" value="InterPro"/>
</dbReference>
<evidence type="ECO:0000313" key="4">
    <source>
        <dbReference type="EMBL" id="BCJ35397.1"/>
    </source>
</evidence>
<reference evidence="4 5" key="1">
    <citation type="submission" date="2020-08" db="EMBL/GenBank/DDBJ databases">
        <title>Whole genome shotgun sequence of Actinocatenispora thailandica NBRC 105041.</title>
        <authorList>
            <person name="Komaki H."/>
            <person name="Tamura T."/>
        </authorList>
    </citation>
    <scope>NUCLEOTIDE SEQUENCE [LARGE SCALE GENOMIC DNA]</scope>
    <source>
        <strain evidence="4 5">NBRC 105041</strain>
    </source>
</reference>
<dbReference type="KEGG" id="atl:Athai_29000"/>
<keyword evidence="3" id="KW-1133">Transmembrane helix</keyword>
<accession>A0A7R7DPJ2</accession>
<protein>
    <recommendedName>
        <fullName evidence="6">Nucleotide exchange factor GrpE</fullName>
    </recommendedName>
</protein>
<dbReference type="InterPro" id="IPR009012">
    <property type="entry name" value="GrpE_head"/>
</dbReference>
<keyword evidence="3" id="KW-0812">Transmembrane</keyword>
<organism evidence="4 5">
    <name type="scientific">Actinocatenispora thailandica</name>
    <dbReference type="NCBI Taxonomy" id="227318"/>
    <lineage>
        <taxon>Bacteria</taxon>
        <taxon>Bacillati</taxon>
        <taxon>Actinomycetota</taxon>
        <taxon>Actinomycetes</taxon>
        <taxon>Micromonosporales</taxon>
        <taxon>Micromonosporaceae</taxon>
        <taxon>Actinocatenispora</taxon>
    </lineage>
</organism>
<dbReference type="Gene3D" id="2.30.22.10">
    <property type="entry name" value="Head domain of nucleotide exchange factor GrpE"/>
    <property type="match status" value="1"/>
</dbReference>
<dbReference type="GO" id="GO:0000774">
    <property type="term" value="F:adenyl-nucleotide exchange factor activity"/>
    <property type="evidence" value="ECO:0007669"/>
    <property type="project" value="InterPro"/>
</dbReference>
<feature type="compositionally biased region" description="Low complexity" evidence="2">
    <location>
        <begin position="107"/>
        <end position="118"/>
    </location>
</feature>
<evidence type="ECO:0000256" key="2">
    <source>
        <dbReference type="SAM" id="MobiDB-lite"/>
    </source>
</evidence>
<evidence type="ECO:0000313" key="5">
    <source>
        <dbReference type="Proteomes" id="UP000611640"/>
    </source>
</evidence>
<gene>
    <name evidence="4" type="ORF">Athai_29000</name>
</gene>
<dbReference type="GO" id="GO:0042803">
    <property type="term" value="F:protein homodimerization activity"/>
    <property type="evidence" value="ECO:0007669"/>
    <property type="project" value="InterPro"/>
</dbReference>
<dbReference type="SUPFAM" id="SSF51064">
    <property type="entry name" value="Head domain of nucleotide exchange factor GrpE"/>
    <property type="match status" value="1"/>
</dbReference>
<evidence type="ECO:0000256" key="3">
    <source>
        <dbReference type="SAM" id="Phobius"/>
    </source>
</evidence>